<reference evidence="2 3" key="1">
    <citation type="journal article" date="2024" name="Commun. Biol.">
        <title>Comparative genomic analysis of thermophilic fungi reveals convergent evolutionary adaptations and gene losses.</title>
        <authorList>
            <person name="Steindorff A.S."/>
            <person name="Aguilar-Pontes M.V."/>
            <person name="Robinson A.J."/>
            <person name="Andreopoulos B."/>
            <person name="LaButti K."/>
            <person name="Kuo A."/>
            <person name="Mondo S."/>
            <person name="Riley R."/>
            <person name="Otillar R."/>
            <person name="Haridas S."/>
            <person name="Lipzen A."/>
            <person name="Grimwood J."/>
            <person name="Schmutz J."/>
            <person name="Clum A."/>
            <person name="Reid I.D."/>
            <person name="Moisan M.C."/>
            <person name="Butler G."/>
            <person name="Nguyen T.T.M."/>
            <person name="Dewar K."/>
            <person name="Conant G."/>
            <person name="Drula E."/>
            <person name="Henrissat B."/>
            <person name="Hansel C."/>
            <person name="Singer S."/>
            <person name="Hutchinson M.I."/>
            <person name="de Vries R.P."/>
            <person name="Natvig D.O."/>
            <person name="Powell A.J."/>
            <person name="Tsang A."/>
            <person name="Grigoriev I.V."/>
        </authorList>
    </citation>
    <scope>NUCLEOTIDE SEQUENCE [LARGE SCALE GENOMIC DNA]</scope>
    <source>
        <strain evidence="2 3">ATCC 24622</strain>
    </source>
</reference>
<feature type="compositionally biased region" description="Basic and acidic residues" evidence="1">
    <location>
        <begin position="724"/>
        <end position="747"/>
    </location>
</feature>
<feature type="compositionally biased region" description="Polar residues" evidence="1">
    <location>
        <begin position="108"/>
        <end position="118"/>
    </location>
</feature>
<organism evidence="2 3">
    <name type="scientific">Phialemonium thermophilum</name>
    <dbReference type="NCBI Taxonomy" id="223376"/>
    <lineage>
        <taxon>Eukaryota</taxon>
        <taxon>Fungi</taxon>
        <taxon>Dikarya</taxon>
        <taxon>Ascomycota</taxon>
        <taxon>Pezizomycotina</taxon>
        <taxon>Sordariomycetes</taxon>
        <taxon>Sordariomycetidae</taxon>
        <taxon>Cephalothecales</taxon>
        <taxon>Cephalothecaceae</taxon>
        <taxon>Phialemonium</taxon>
    </lineage>
</organism>
<sequence length="842" mass="93749">MSLWPFRRKTRRKRVRAATVAYADEAGAKESGAHMLPPRTQTGPDPPTRTNTTSLRRMLGRQSTEPNKLRRRTRSNSFSPGREDKVDIIRRKSSKARRDPRLPFSAQAGVQPTANHSHSAPLYGSGSHQPEDKEVDDWRRGNDSQARRIPSLYNKRDGEHLPRKLSSKRRRKNDDAREAEIKGWSNFTPLRPATDDWNSGRPMKKDSKRLKRGFGGGSWRAWDDMNPSSDISLPIPESMHSSLSTDSEFLSFKVSALDVLVPRPTLRYQFNPRWAATPISGAGVERTVSQRRKLSEPIPEATLKAHKRVDDLADQMDARELREMLERDQRRRERKRLRDQEKMERKLARRAERHQANEQDAAGNGEETRPNLERGVLGREMVGLGIEPASAVVTSTEGMPTETPHYGSLDANGDAAAHQGTHDAAQSALEGQPMHQTYQEHEETQGTARRVSSPPRFRRLLGSKKSRSTSPPISDPQADSVGEVRHASGSGGSKGPLSWSSIFWWTSKSRQSFKGPSSFSNTSRDSMHTTQLPAPPVNTATAQMLARGSQGGPPKRTKSRFREDLPELPATRQYSEPPAPPTRVDSGIADAERSTEADKKEESSGNAPLPLSTQSTSHNTASSQHEKSLEAMRQTPSTLSRPDDDQSPEPQTMSLASIDSEGSWLSGRLGGRRRSPTISETTTRPQPSQEESNSYNSPSQEADTTVEEQSIADDEYLSRFAHSSYDRSKWNRKSTGEARPSSDEEGPRWGNVKGQQPTVIENRSIDRMKSRECVLASLRGDDGSEDSEMTDSEKGHDSEEQLQRATSVSLGKGHSRTFSAGSAKLLELSPRASIDRRQEENS</sequence>
<feature type="region of interest" description="Disordered" evidence="1">
    <location>
        <begin position="394"/>
        <end position="498"/>
    </location>
</feature>
<feature type="compositionally biased region" description="Basic residues" evidence="1">
    <location>
        <begin position="1"/>
        <end position="16"/>
    </location>
</feature>
<accession>A0ABR3XUI8</accession>
<feature type="region of interest" description="Disordered" evidence="1">
    <location>
        <begin position="511"/>
        <end position="842"/>
    </location>
</feature>
<feature type="compositionally biased region" description="Basic and acidic residues" evidence="1">
    <location>
        <begin position="763"/>
        <end position="772"/>
    </location>
</feature>
<feature type="compositionally biased region" description="Polar residues" evidence="1">
    <location>
        <begin position="648"/>
        <end position="657"/>
    </location>
</feature>
<feature type="compositionally biased region" description="Acidic residues" evidence="1">
    <location>
        <begin position="704"/>
        <end position="715"/>
    </location>
</feature>
<feature type="compositionally biased region" description="Basic and acidic residues" evidence="1">
    <location>
        <begin position="590"/>
        <end position="603"/>
    </location>
</feature>
<feature type="compositionally biased region" description="Basic and acidic residues" evidence="1">
    <location>
        <begin position="833"/>
        <end position="842"/>
    </location>
</feature>
<evidence type="ECO:0000313" key="3">
    <source>
        <dbReference type="Proteomes" id="UP001586593"/>
    </source>
</evidence>
<feature type="compositionally biased region" description="Polar residues" evidence="1">
    <location>
        <begin position="39"/>
        <end position="66"/>
    </location>
</feature>
<feature type="compositionally biased region" description="Basic and acidic residues" evidence="1">
    <location>
        <begin position="324"/>
        <end position="357"/>
    </location>
</feature>
<evidence type="ECO:0000313" key="2">
    <source>
        <dbReference type="EMBL" id="KAL1879669.1"/>
    </source>
</evidence>
<feature type="region of interest" description="Disordered" evidence="1">
    <location>
        <begin position="1"/>
        <end position="180"/>
    </location>
</feature>
<keyword evidence="3" id="KW-1185">Reference proteome</keyword>
<feature type="compositionally biased region" description="Polar residues" evidence="1">
    <location>
        <begin position="676"/>
        <end position="703"/>
    </location>
</feature>
<feature type="region of interest" description="Disordered" evidence="1">
    <location>
        <begin position="192"/>
        <end position="212"/>
    </location>
</feature>
<feature type="compositionally biased region" description="Polar residues" evidence="1">
    <location>
        <begin position="611"/>
        <end position="623"/>
    </location>
</feature>
<feature type="region of interest" description="Disordered" evidence="1">
    <location>
        <begin position="324"/>
        <end position="373"/>
    </location>
</feature>
<dbReference type="Proteomes" id="UP001586593">
    <property type="component" value="Unassembled WGS sequence"/>
</dbReference>
<dbReference type="EMBL" id="JAZHXJ010000040">
    <property type="protein sequence ID" value="KAL1879669.1"/>
    <property type="molecule type" value="Genomic_DNA"/>
</dbReference>
<comment type="caution">
    <text evidence="2">The sequence shown here is derived from an EMBL/GenBank/DDBJ whole genome shotgun (WGS) entry which is preliminary data.</text>
</comment>
<name>A0ABR3XUI8_9PEZI</name>
<proteinExistence type="predicted"/>
<feature type="compositionally biased region" description="Basic and acidic residues" evidence="1">
    <location>
        <begin position="81"/>
        <end position="101"/>
    </location>
</feature>
<protein>
    <submittedName>
        <fullName evidence="2">Uncharacterized protein</fullName>
    </submittedName>
</protein>
<evidence type="ECO:0000256" key="1">
    <source>
        <dbReference type="SAM" id="MobiDB-lite"/>
    </source>
</evidence>
<feature type="compositionally biased region" description="Polar residues" evidence="1">
    <location>
        <begin position="511"/>
        <end position="542"/>
    </location>
</feature>
<feature type="compositionally biased region" description="Basic and acidic residues" evidence="1">
    <location>
        <begin position="129"/>
        <end position="146"/>
    </location>
</feature>
<feature type="compositionally biased region" description="Basic residues" evidence="1">
    <location>
        <begin position="456"/>
        <end position="467"/>
    </location>
</feature>
<gene>
    <name evidence="2" type="ORF">VTK73DRAFT_6844</name>
</gene>
<feature type="compositionally biased region" description="Basic and acidic residues" evidence="1">
    <location>
        <begin position="791"/>
        <end position="802"/>
    </location>
</feature>